<accession>A0A0W8ELE8</accession>
<dbReference type="GO" id="GO:0022857">
    <property type="term" value="F:transmembrane transporter activity"/>
    <property type="evidence" value="ECO:0007669"/>
    <property type="project" value="InterPro"/>
</dbReference>
<keyword evidence="4 7" id="KW-0812">Transmembrane</keyword>
<feature type="transmembrane region" description="Helical" evidence="7">
    <location>
        <begin position="133"/>
        <end position="153"/>
    </location>
</feature>
<evidence type="ECO:0008006" key="9">
    <source>
        <dbReference type="Google" id="ProtNLM"/>
    </source>
</evidence>
<evidence type="ECO:0000313" key="8">
    <source>
        <dbReference type="EMBL" id="KUG09222.1"/>
    </source>
</evidence>
<proteinExistence type="predicted"/>
<name>A0A0W8ELE8_9ZZZZ</name>
<dbReference type="PANTHER" id="PTHR42770">
    <property type="entry name" value="AMINO ACID TRANSPORTER-RELATED"/>
    <property type="match status" value="1"/>
</dbReference>
<gene>
    <name evidence="8" type="ORF">ASZ90_016650</name>
</gene>
<keyword evidence="5 7" id="KW-1133">Transmembrane helix</keyword>
<feature type="transmembrane region" description="Helical" evidence="7">
    <location>
        <begin position="287"/>
        <end position="313"/>
    </location>
</feature>
<evidence type="ECO:0000256" key="2">
    <source>
        <dbReference type="ARBA" id="ARBA00022448"/>
    </source>
</evidence>
<reference evidence="8" key="1">
    <citation type="journal article" date="2015" name="Proc. Natl. Acad. Sci. U.S.A.">
        <title>Networks of energetic and metabolic interactions define dynamics in microbial communities.</title>
        <authorList>
            <person name="Embree M."/>
            <person name="Liu J.K."/>
            <person name="Al-Bassam M.M."/>
            <person name="Zengler K."/>
        </authorList>
    </citation>
    <scope>NUCLEOTIDE SEQUENCE</scope>
</reference>
<feature type="transmembrane region" description="Helical" evidence="7">
    <location>
        <begin position="342"/>
        <end position="362"/>
    </location>
</feature>
<feature type="transmembrane region" description="Helical" evidence="7">
    <location>
        <begin position="211"/>
        <end position="230"/>
    </location>
</feature>
<dbReference type="GO" id="GO:0005886">
    <property type="term" value="C:plasma membrane"/>
    <property type="evidence" value="ECO:0007669"/>
    <property type="project" value="UniProtKB-SubCell"/>
</dbReference>
<evidence type="ECO:0000256" key="7">
    <source>
        <dbReference type="SAM" id="Phobius"/>
    </source>
</evidence>
<feature type="transmembrane region" description="Helical" evidence="7">
    <location>
        <begin position="165"/>
        <end position="185"/>
    </location>
</feature>
<dbReference type="InterPro" id="IPR050367">
    <property type="entry name" value="APC_superfamily"/>
</dbReference>
<evidence type="ECO:0000256" key="4">
    <source>
        <dbReference type="ARBA" id="ARBA00022692"/>
    </source>
</evidence>
<dbReference type="EMBL" id="LNQE01001755">
    <property type="protein sequence ID" value="KUG09222.1"/>
    <property type="molecule type" value="Genomic_DNA"/>
</dbReference>
<dbReference type="PIRSF" id="PIRSF006060">
    <property type="entry name" value="AA_transporter"/>
    <property type="match status" value="1"/>
</dbReference>
<comment type="subcellular location">
    <subcellularLocation>
        <location evidence="1">Cell membrane</location>
        <topology evidence="1">Multi-pass membrane protein</topology>
    </subcellularLocation>
</comment>
<feature type="transmembrane region" description="Helical" evidence="7">
    <location>
        <begin position="106"/>
        <end position="127"/>
    </location>
</feature>
<feature type="transmembrane region" description="Helical" evidence="7">
    <location>
        <begin position="18"/>
        <end position="38"/>
    </location>
</feature>
<evidence type="ECO:0000256" key="5">
    <source>
        <dbReference type="ARBA" id="ARBA00022989"/>
    </source>
</evidence>
<dbReference type="Gene3D" id="1.20.1740.10">
    <property type="entry name" value="Amino acid/polyamine transporter I"/>
    <property type="match status" value="1"/>
</dbReference>
<organism evidence="8">
    <name type="scientific">hydrocarbon metagenome</name>
    <dbReference type="NCBI Taxonomy" id="938273"/>
    <lineage>
        <taxon>unclassified sequences</taxon>
        <taxon>metagenomes</taxon>
        <taxon>ecological metagenomes</taxon>
    </lineage>
</organism>
<feature type="transmembrane region" description="Helical" evidence="7">
    <location>
        <begin position="44"/>
        <end position="68"/>
    </location>
</feature>
<dbReference type="InterPro" id="IPR002293">
    <property type="entry name" value="AA/rel_permease1"/>
</dbReference>
<dbReference type="PANTHER" id="PTHR42770:SF15">
    <property type="entry name" value="GLUTAMATE_GAMMA-AMINOBUTYRATE ANTIPORTER-RELATED"/>
    <property type="match status" value="1"/>
</dbReference>
<evidence type="ECO:0000256" key="6">
    <source>
        <dbReference type="ARBA" id="ARBA00023136"/>
    </source>
</evidence>
<feature type="transmembrane region" description="Helical" evidence="7">
    <location>
        <begin position="368"/>
        <end position="392"/>
    </location>
</feature>
<dbReference type="AlphaFoldDB" id="A0A0W8ELE8"/>
<protein>
    <recommendedName>
        <fullName evidence="9">Amino acid permease</fullName>
    </recommendedName>
</protein>
<feature type="transmembrane region" description="Helical" evidence="7">
    <location>
        <begin position="413"/>
        <end position="433"/>
    </location>
</feature>
<comment type="caution">
    <text evidence="8">The sequence shown here is derived from an EMBL/GenBank/DDBJ whole genome shotgun (WGS) entry which is preliminary data.</text>
</comment>
<sequence length="484" mass="51805">MSEEPGFPAKTGIAPQKVLGIFALAMINVAAVLSIRNFPSMAEFGWSCIGWYIIGTILFLIPLSLAGAELATMLSDKGGGVYAWCKEAFGEKGGFIAIFCEWSNNLVWFPTVLAFIASTLAFAISPALGSNAIYLFVVMMIAFWGTTAIAYFGENLSTKFQNYGVILGSIIPSVLIIGLGVYWILSGAPIVLPPFSPEEIIPTFNLSTLPFFATVILLFAGMEMAGFHALETRNPGTDYPKAMAISALIIFGCTVVATLAIAFVIPADELSLAAGVMQAIQYFFDALHISWAVAPMAVLITIGGVVSLAAWLIGPAKGLGVVAEEGNLPPVFNRTNKYGSPVAVLVIQALIGTVISLLYVFLPSVNQAYWILSAMTVELLCIVYLLVFASLIRLRYTRPDALRPFRIPGGIPGIWLIGGMGAFGVIFSFIVGLMPTGDFTSSQAVSYVAGVLFGTFLLAVPPLIFLKLKKPGWVERGTMQEESK</sequence>
<dbReference type="Pfam" id="PF13520">
    <property type="entry name" value="AA_permease_2"/>
    <property type="match status" value="1"/>
</dbReference>
<evidence type="ECO:0000256" key="3">
    <source>
        <dbReference type="ARBA" id="ARBA00022475"/>
    </source>
</evidence>
<feature type="transmembrane region" description="Helical" evidence="7">
    <location>
        <begin position="242"/>
        <end position="267"/>
    </location>
</feature>
<keyword evidence="6 7" id="KW-0472">Membrane</keyword>
<feature type="transmembrane region" description="Helical" evidence="7">
    <location>
        <begin position="445"/>
        <end position="466"/>
    </location>
</feature>
<keyword evidence="2" id="KW-0813">Transport</keyword>
<keyword evidence="3" id="KW-1003">Cell membrane</keyword>
<evidence type="ECO:0000256" key="1">
    <source>
        <dbReference type="ARBA" id="ARBA00004651"/>
    </source>
</evidence>